<keyword evidence="3" id="KW-1185">Reference proteome</keyword>
<dbReference type="RefSeq" id="WP_144989177.1">
    <property type="nucleotide sequence ID" value="NZ_VNJK01000001.1"/>
</dbReference>
<dbReference type="SMART" id="SM00857">
    <property type="entry name" value="Resolvase"/>
    <property type="match status" value="1"/>
</dbReference>
<comment type="caution">
    <text evidence="2">The sequence shown here is derived from an EMBL/GenBank/DDBJ whole genome shotgun (WGS) entry which is preliminary data.</text>
</comment>
<organism evidence="2 3">
    <name type="scientific">Paenibacillus agilis</name>
    <dbReference type="NCBI Taxonomy" id="3020863"/>
    <lineage>
        <taxon>Bacteria</taxon>
        <taxon>Bacillati</taxon>
        <taxon>Bacillota</taxon>
        <taxon>Bacilli</taxon>
        <taxon>Bacillales</taxon>
        <taxon>Paenibacillaceae</taxon>
        <taxon>Paenibacillus</taxon>
    </lineage>
</organism>
<feature type="domain" description="Resolvase/invertase-type recombinase catalytic" evidence="1">
    <location>
        <begin position="3"/>
        <end position="126"/>
    </location>
</feature>
<dbReference type="Pfam" id="PF00239">
    <property type="entry name" value="Resolvase"/>
    <property type="match status" value="1"/>
</dbReference>
<name>A0A559IZL4_9BACL</name>
<proteinExistence type="predicted"/>
<dbReference type="SUPFAM" id="SSF53041">
    <property type="entry name" value="Resolvase-like"/>
    <property type="match status" value="1"/>
</dbReference>
<sequence>MKAVIYARARDLISVQKQIELCNNFAKVTEYEVIEIFQDVNVNVSDKHSSFNKMKTLIDQHKELVVICASLDRLYRDSLKVAEFIHFLEKNNSVIKSASYPLGHDHLKKMFSLANFVREATEEAVVRHGFEFPEQGTEVGSKVLVSFNGKPQIEYHGTIVRSDDVEPFNTIIKLDDGRYILDTECAFELI</sequence>
<dbReference type="GO" id="GO:0003677">
    <property type="term" value="F:DNA binding"/>
    <property type="evidence" value="ECO:0007669"/>
    <property type="project" value="InterPro"/>
</dbReference>
<dbReference type="InterPro" id="IPR036162">
    <property type="entry name" value="Resolvase-like_N_sf"/>
</dbReference>
<dbReference type="AlphaFoldDB" id="A0A559IZL4"/>
<evidence type="ECO:0000313" key="3">
    <source>
        <dbReference type="Proteomes" id="UP000318102"/>
    </source>
</evidence>
<gene>
    <name evidence="2" type="ORF">FPZ44_08305</name>
</gene>
<dbReference type="InterPro" id="IPR006119">
    <property type="entry name" value="Resolv_N"/>
</dbReference>
<dbReference type="Gene3D" id="3.40.50.1390">
    <property type="entry name" value="Resolvase, N-terminal catalytic domain"/>
    <property type="match status" value="1"/>
</dbReference>
<evidence type="ECO:0000259" key="1">
    <source>
        <dbReference type="SMART" id="SM00857"/>
    </source>
</evidence>
<dbReference type="GO" id="GO:0000150">
    <property type="term" value="F:DNA strand exchange activity"/>
    <property type="evidence" value="ECO:0007669"/>
    <property type="project" value="InterPro"/>
</dbReference>
<dbReference type="OrthoDB" id="65783at2"/>
<reference evidence="2 3" key="1">
    <citation type="submission" date="2019-07" db="EMBL/GenBank/DDBJ databases">
        <authorList>
            <person name="Kim J."/>
        </authorList>
    </citation>
    <scope>NUCLEOTIDE SEQUENCE [LARGE SCALE GENOMIC DNA]</scope>
    <source>
        <strain evidence="2 3">N4</strain>
    </source>
</reference>
<dbReference type="Proteomes" id="UP000318102">
    <property type="component" value="Unassembled WGS sequence"/>
</dbReference>
<evidence type="ECO:0000313" key="2">
    <source>
        <dbReference type="EMBL" id="TVX93062.1"/>
    </source>
</evidence>
<accession>A0A559IZL4</accession>
<dbReference type="EMBL" id="VNJK01000001">
    <property type="protein sequence ID" value="TVX93062.1"/>
    <property type="molecule type" value="Genomic_DNA"/>
</dbReference>
<protein>
    <submittedName>
        <fullName evidence="2">Recombinase family protein</fullName>
    </submittedName>
</protein>